<dbReference type="PANTHER" id="PTHR38378:SF3">
    <property type="entry name" value="MYOSIN HEAVY CHAIN-LIKE PROTEIN"/>
    <property type="match status" value="1"/>
</dbReference>
<dbReference type="AlphaFoldDB" id="A0AAV0QSL8"/>
<dbReference type="EMBL" id="CAMGYJ010000010">
    <property type="protein sequence ID" value="CAI0548462.1"/>
    <property type="molecule type" value="Genomic_DNA"/>
</dbReference>
<gene>
    <name evidence="3" type="ORF">LITE_LOCUS44780</name>
</gene>
<accession>A0AAV0QSL8</accession>
<organism evidence="3 4">
    <name type="scientific">Linum tenue</name>
    <dbReference type="NCBI Taxonomy" id="586396"/>
    <lineage>
        <taxon>Eukaryota</taxon>
        <taxon>Viridiplantae</taxon>
        <taxon>Streptophyta</taxon>
        <taxon>Embryophyta</taxon>
        <taxon>Tracheophyta</taxon>
        <taxon>Spermatophyta</taxon>
        <taxon>Magnoliopsida</taxon>
        <taxon>eudicotyledons</taxon>
        <taxon>Gunneridae</taxon>
        <taxon>Pentapetalae</taxon>
        <taxon>rosids</taxon>
        <taxon>fabids</taxon>
        <taxon>Malpighiales</taxon>
        <taxon>Linaceae</taxon>
        <taxon>Linum</taxon>
    </lineage>
</organism>
<feature type="compositionally biased region" description="Polar residues" evidence="2">
    <location>
        <begin position="20"/>
        <end position="32"/>
    </location>
</feature>
<feature type="coiled-coil region" evidence="1">
    <location>
        <begin position="232"/>
        <end position="259"/>
    </location>
</feature>
<name>A0AAV0QSL8_9ROSI</name>
<evidence type="ECO:0000313" key="4">
    <source>
        <dbReference type="Proteomes" id="UP001154282"/>
    </source>
</evidence>
<keyword evidence="4" id="KW-1185">Reference proteome</keyword>
<sequence length="364" mass="40629">MESRLRAFSSPELVNAAAATITQNPPSTGSKPQQPPLQDYSLEGIAANVKLLLKVIRDHNEASARDYDDRKTQRVAGMITILDDIKSRLERSHSNSKKRMAQLRRCNTDLRPNRAAAAEKKGPEAAAIPDDKEKLRRQLSSCIAARKSLEMLCSSLGKEKEIMGSQLARRVSELSEMEELVNLLKTQNETLTSKLQASAAGATGDCQGVNNAALQERNKQLSDQLLKSLDSYRTMKRKYKGAKEECSALREAVEEETAAGLARIRMLKQRLDNREDEPVDIEGEIGALEKMFEQFKVKISKEEKKRVTAMAAAADGGKRRGEHDRPSIEKVEVGWQQWSPEPISCSLLWLLYSQPTPLHWFASG</sequence>
<evidence type="ECO:0000256" key="2">
    <source>
        <dbReference type="SAM" id="MobiDB-lite"/>
    </source>
</evidence>
<proteinExistence type="predicted"/>
<reference evidence="3" key="1">
    <citation type="submission" date="2022-08" db="EMBL/GenBank/DDBJ databases">
        <authorList>
            <person name="Gutierrez-Valencia J."/>
        </authorList>
    </citation>
    <scope>NUCLEOTIDE SEQUENCE</scope>
</reference>
<comment type="caution">
    <text evidence="3">The sequence shown here is derived from an EMBL/GenBank/DDBJ whole genome shotgun (WGS) entry which is preliminary data.</text>
</comment>
<evidence type="ECO:0000256" key="1">
    <source>
        <dbReference type="SAM" id="Coils"/>
    </source>
</evidence>
<protein>
    <submittedName>
        <fullName evidence="3">Uncharacterized protein</fullName>
    </submittedName>
</protein>
<feature type="region of interest" description="Disordered" evidence="2">
    <location>
        <begin position="18"/>
        <end position="40"/>
    </location>
</feature>
<dbReference type="Proteomes" id="UP001154282">
    <property type="component" value="Unassembled WGS sequence"/>
</dbReference>
<keyword evidence="1" id="KW-0175">Coiled coil</keyword>
<dbReference type="PANTHER" id="PTHR38378">
    <property type="entry name" value="MYOSIN HEAVY CHAIN-LIKE PROTEIN"/>
    <property type="match status" value="1"/>
</dbReference>
<evidence type="ECO:0000313" key="3">
    <source>
        <dbReference type="EMBL" id="CAI0548462.1"/>
    </source>
</evidence>